<evidence type="ECO:0000313" key="1">
    <source>
        <dbReference type="EMBL" id="KAG0435552.1"/>
    </source>
</evidence>
<keyword evidence="2" id="KW-1185">Reference proteome</keyword>
<accession>A0AC60QPA5</accession>
<name>A0AC60QPA5_IXOPE</name>
<comment type="caution">
    <text evidence="1">The sequence shown here is derived from an EMBL/GenBank/DDBJ whole genome shotgun (WGS) entry which is preliminary data.</text>
</comment>
<organism evidence="1 2">
    <name type="scientific">Ixodes persulcatus</name>
    <name type="common">Taiga tick</name>
    <dbReference type="NCBI Taxonomy" id="34615"/>
    <lineage>
        <taxon>Eukaryota</taxon>
        <taxon>Metazoa</taxon>
        <taxon>Ecdysozoa</taxon>
        <taxon>Arthropoda</taxon>
        <taxon>Chelicerata</taxon>
        <taxon>Arachnida</taxon>
        <taxon>Acari</taxon>
        <taxon>Parasitiformes</taxon>
        <taxon>Ixodida</taxon>
        <taxon>Ixodoidea</taxon>
        <taxon>Ixodidae</taxon>
        <taxon>Ixodinae</taxon>
        <taxon>Ixodes</taxon>
    </lineage>
</organism>
<reference evidence="1 2" key="1">
    <citation type="journal article" date="2020" name="Cell">
        <title>Large-Scale Comparative Analyses of Tick Genomes Elucidate Their Genetic Diversity and Vector Capacities.</title>
        <authorList>
            <consortium name="Tick Genome and Microbiome Consortium (TIGMIC)"/>
            <person name="Jia N."/>
            <person name="Wang J."/>
            <person name="Shi W."/>
            <person name="Du L."/>
            <person name="Sun Y."/>
            <person name="Zhan W."/>
            <person name="Jiang J.F."/>
            <person name="Wang Q."/>
            <person name="Zhang B."/>
            <person name="Ji P."/>
            <person name="Bell-Sakyi L."/>
            <person name="Cui X.M."/>
            <person name="Yuan T.T."/>
            <person name="Jiang B.G."/>
            <person name="Yang W.F."/>
            <person name="Lam T.T."/>
            <person name="Chang Q.C."/>
            <person name="Ding S.J."/>
            <person name="Wang X.J."/>
            <person name="Zhu J.G."/>
            <person name="Ruan X.D."/>
            <person name="Zhao L."/>
            <person name="Wei J.T."/>
            <person name="Ye R.Z."/>
            <person name="Que T.C."/>
            <person name="Du C.H."/>
            <person name="Zhou Y.H."/>
            <person name="Cheng J.X."/>
            <person name="Dai P.F."/>
            <person name="Guo W.B."/>
            <person name="Han X.H."/>
            <person name="Huang E.J."/>
            <person name="Li L.F."/>
            <person name="Wei W."/>
            <person name="Gao Y.C."/>
            <person name="Liu J.Z."/>
            <person name="Shao H.Z."/>
            <person name="Wang X."/>
            <person name="Wang C.C."/>
            <person name="Yang T.C."/>
            <person name="Huo Q.B."/>
            <person name="Li W."/>
            <person name="Chen H.Y."/>
            <person name="Chen S.E."/>
            <person name="Zhou L.G."/>
            <person name="Ni X.B."/>
            <person name="Tian J.H."/>
            <person name="Sheng Y."/>
            <person name="Liu T."/>
            <person name="Pan Y.S."/>
            <person name="Xia L.Y."/>
            <person name="Li J."/>
            <person name="Zhao F."/>
            <person name="Cao W.C."/>
        </authorList>
    </citation>
    <scope>NUCLEOTIDE SEQUENCE [LARGE SCALE GENOMIC DNA]</scope>
    <source>
        <strain evidence="1">Iper-2018</strain>
    </source>
</reference>
<dbReference type="EMBL" id="JABSTQ010007550">
    <property type="protein sequence ID" value="KAG0435552.1"/>
    <property type="molecule type" value="Genomic_DNA"/>
</dbReference>
<dbReference type="Proteomes" id="UP000805193">
    <property type="component" value="Unassembled WGS sequence"/>
</dbReference>
<sequence length="284" mass="32375">MVSVYCGVGKPSSLQMYLEPFLKDVAVLASNGMVLKGAHVDVKLTAMICDAPARSYVKAITGHNGYNACPVKAAIRKANALMASRHSQTCSHPNDDERHHTGVSSFLSLNIDVVTWFPTEYVHLVCLGVMPRLLKNRVCPGYSRRLSRVIRSHLNEGLRQSAAFFPTHFQRKPRDTEELDRRKRTEYLTFLFYVGPVLLKYVVTPEQYEHHLMFHVAIRILVSPKHHLVFNQCLRDLLRYFVQGYSELYGARQLVYNAHTLSHLADQCLDHEPLDSFSAFPFES</sequence>
<proteinExistence type="predicted"/>
<evidence type="ECO:0000313" key="2">
    <source>
        <dbReference type="Proteomes" id="UP000805193"/>
    </source>
</evidence>
<gene>
    <name evidence="1" type="ORF">HPB47_018419</name>
</gene>
<protein>
    <submittedName>
        <fullName evidence="1">Uncharacterized protein</fullName>
    </submittedName>
</protein>